<evidence type="ECO:0000313" key="2">
    <source>
        <dbReference type="Proteomes" id="UP000315636"/>
    </source>
</evidence>
<dbReference type="RefSeq" id="WP_142504030.1">
    <property type="nucleotide sequence ID" value="NZ_FXTI01000001.1"/>
</dbReference>
<evidence type="ECO:0000313" key="1">
    <source>
        <dbReference type="EMBL" id="SMO38429.1"/>
    </source>
</evidence>
<dbReference type="AlphaFoldDB" id="A0A521AUE0"/>
<dbReference type="OrthoDB" id="2990201at2"/>
<proteinExistence type="predicted"/>
<protein>
    <recommendedName>
        <fullName evidence="3">DUF4878 domain-containing protein</fullName>
    </recommendedName>
</protein>
<name>A0A521AUE0_9BACL</name>
<gene>
    <name evidence="1" type="ORF">SAMN06264849_101341</name>
</gene>
<keyword evidence="2" id="KW-1185">Reference proteome</keyword>
<evidence type="ECO:0008006" key="3">
    <source>
        <dbReference type="Google" id="ProtNLM"/>
    </source>
</evidence>
<accession>A0A521AUE0</accession>
<dbReference type="Proteomes" id="UP000315636">
    <property type="component" value="Unassembled WGS sequence"/>
</dbReference>
<sequence length="156" mass="18236">MYGKKMFNLFLGILLLCVGCGSNQLTGPEKVAVDFYKKVWVEGDFDHSGEMLKHQSDVKDLRWRVEQTATSKKKNPPILVTVSPTDSQMFSKTILIHRPSDKRDYKVRVQRTSGRWKVVKFEQNYDSRQGGYINNDAFQRYVREYPALTWKRVKNP</sequence>
<dbReference type="EMBL" id="FXTI01000001">
    <property type="protein sequence ID" value="SMO38429.1"/>
    <property type="molecule type" value="Genomic_DNA"/>
</dbReference>
<reference evidence="1 2" key="1">
    <citation type="submission" date="2017-05" db="EMBL/GenBank/DDBJ databases">
        <authorList>
            <person name="Varghese N."/>
            <person name="Submissions S."/>
        </authorList>
    </citation>
    <scope>NUCLEOTIDE SEQUENCE [LARGE SCALE GENOMIC DNA]</scope>
    <source>
        <strain evidence="1 2">DSM 45474</strain>
    </source>
</reference>
<organism evidence="1 2">
    <name type="scientific">Melghirimyces algeriensis</name>
    <dbReference type="NCBI Taxonomy" id="910412"/>
    <lineage>
        <taxon>Bacteria</taxon>
        <taxon>Bacillati</taxon>
        <taxon>Bacillota</taxon>
        <taxon>Bacilli</taxon>
        <taxon>Bacillales</taxon>
        <taxon>Thermoactinomycetaceae</taxon>
        <taxon>Melghirimyces</taxon>
    </lineage>
</organism>